<name>A0A3A9JYV2_9PROT</name>
<evidence type="ECO:0000313" key="5">
    <source>
        <dbReference type="EMBL" id="RMI27316.1"/>
    </source>
</evidence>
<evidence type="ECO:0000313" key="4">
    <source>
        <dbReference type="EMBL" id="RKK04289.1"/>
    </source>
</evidence>
<evidence type="ECO:0000256" key="1">
    <source>
        <dbReference type="SAM" id="MobiDB-lite"/>
    </source>
</evidence>
<evidence type="ECO:0000313" key="6">
    <source>
        <dbReference type="Proteomes" id="UP000274097"/>
    </source>
</evidence>
<accession>A0A3A9JYV2</accession>
<feature type="region of interest" description="Disordered" evidence="1">
    <location>
        <begin position="64"/>
        <end position="96"/>
    </location>
</feature>
<evidence type="ECO:0000256" key="2">
    <source>
        <dbReference type="SAM" id="SignalP"/>
    </source>
</evidence>
<keyword evidence="2" id="KW-0732">Signal</keyword>
<dbReference type="AlphaFoldDB" id="A0A3A9JYV2"/>
<evidence type="ECO:0000313" key="7">
    <source>
        <dbReference type="Proteomes" id="UP000278036"/>
    </source>
</evidence>
<dbReference type="InParanoid" id="A0A3A9JYV2"/>
<feature type="domain" description="DUF4189" evidence="3">
    <location>
        <begin position="107"/>
        <end position="212"/>
    </location>
</feature>
<evidence type="ECO:0000259" key="3">
    <source>
        <dbReference type="Pfam" id="PF13827"/>
    </source>
</evidence>
<dbReference type="Proteomes" id="UP000274097">
    <property type="component" value="Unassembled WGS sequence"/>
</dbReference>
<dbReference type="EMBL" id="RFLX01000001">
    <property type="protein sequence ID" value="RMI27316.1"/>
    <property type="molecule type" value="Genomic_DNA"/>
</dbReference>
<dbReference type="InterPro" id="IPR025240">
    <property type="entry name" value="DUF4189"/>
</dbReference>
<dbReference type="Pfam" id="PF13827">
    <property type="entry name" value="DUF4189"/>
    <property type="match status" value="1"/>
</dbReference>
<feature type="signal peptide" evidence="2">
    <location>
        <begin position="1"/>
        <end position="21"/>
    </location>
</feature>
<protein>
    <submittedName>
        <fullName evidence="4">DUF4189 domain-containing protein</fullName>
    </submittedName>
</protein>
<comment type="caution">
    <text evidence="4">The sequence shown here is derived from an EMBL/GenBank/DDBJ whole genome shotgun (WGS) entry which is preliminary data.</text>
</comment>
<feature type="compositionally biased region" description="Low complexity" evidence="1">
    <location>
        <begin position="64"/>
        <end position="79"/>
    </location>
</feature>
<proteinExistence type="predicted"/>
<dbReference type="Proteomes" id="UP000278036">
    <property type="component" value="Unassembled WGS sequence"/>
</dbReference>
<sequence length="213" mass="21983">MTLHAAMAIGLGLLATTLAWGQEAPLDSPRCQQQCGAVLPRRIDNPREVQSCLGRCQALERLQPPAASTAGRPAAPAKPQARREVAAPAPPPLAAPEAGPHGAVYLAPAPSPGIGLAANMPDRNTAHRVAELQCIGQQGAACRLALEFHDRCAAVAQGVVPRGLALTQDPSTFQVMVATAGAGATAALAEGEAMAAYRRRFRGTCRMARSTCG</sequence>
<keyword evidence="6" id="KW-1185">Reference proteome</keyword>
<feature type="chain" id="PRO_5017185759" evidence="2">
    <location>
        <begin position="22"/>
        <end position="213"/>
    </location>
</feature>
<gene>
    <name evidence="4" type="ORF">D6Z83_10145</name>
    <name evidence="5" type="ORF">EBE87_02830</name>
</gene>
<dbReference type="EMBL" id="RAQU01000048">
    <property type="protein sequence ID" value="RKK04289.1"/>
    <property type="molecule type" value="Genomic_DNA"/>
</dbReference>
<reference evidence="4 7" key="1">
    <citation type="submission" date="2018-09" db="EMBL/GenBank/DDBJ databases">
        <title>Roseomonas sp. nov., isolated from feces of Tibetan antelopes in the Qinghai-Tibet plateau, China.</title>
        <authorList>
            <person name="Tian Z."/>
        </authorList>
    </citation>
    <scope>NUCLEOTIDE SEQUENCE [LARGE SCALE GENOMIC DNA]</scope>
    <source>
        <strain evidence="5 6">Z23</strain>
        <strain evidence="4 7">Z24</strain>
    </source>
</reference>
<organism evidence="4 7">
    <name type="scientific">Teichococcus wenyumeiae</name>
    <dbReference type="NCBI Taxonomy" id="2478470"/>
    <lineage>
        <taxon>Bacteria</taxon>
        <taxon>Pseudomonadati</taxon>
        <taxon>Pseudomonadota</taxon>
        <taxon>Alphaproteobacteria</taxon>
        <taxon>Acetobacterales</taxon>
        <taxon>Roseomonadaceae</taxon>
        <taxon>Roseomonas</taxon>
    </lineage>
</organism>
<dbReference type="RefSeq" id="WP_120638205.1">
    <property type="nucleotide sequence ID" value="NZ_RAQU01000048.1"/>
</dbReference>
<dbReference type="OrthoDB" id="7258946at2"/>